<evidence type="ECO:0000313" key="2">
    <source>
        <dbReference type="EMBL" id="HIV04811.1"/>
    </source>
</evidence>
<comment type="caution">
    <text evidence="2">The sequence shown here is derived from an EMBL/GenBank/DDBJ whole genome shotgun (WGS) entry which is preliminary data.</text>
</comment>
<reference evidence="2" key="1">
    <citation type="submission" date="2020-10" db="EMBL/GenBank/DDBJ databases">
        <authorList>
            <person name="Gilroy R."/>
        </authorList>
    </citation>
    <scope>NUCLEOTIDE SEQUENCE</scope>
    <source>
        <strain evidence="2">10669</strain>
    </source>
</reference>
<proteinExistence type="predicted"/>
<evidence type="ECO:0000313" key="3">
    <source>
        <dbReference type="Proteomes" id="UP000886812"/>
    </source>
</evidence>
<reference evidence="2" key="2">
    <citation type="journal article" date="2021" name="PeerJ">
        <title>Extensive microbial diversity within the chicken gut microbiome revealed by metagenomics and culture.</title>
        <authorList>
            <person name="Gilroy R."/>
            <person name="Ravi A."/>
            <person name="Getino M."/>
            <person name="Pursley I."/>
            <person name="Horton D.L."/>
            <person name="Alikhan N.F."/>
            <person name="Baker D."/>
            <person name="Gharbi K."/>
            <person name="Hall N."/>
            <person name="Watson M."/>
            <person name="Adriaenssens E.M."/>
            <person name="Foster-Nyarko E."/>
            <person name="Jarju S."/>
            <person name="Secka A."/>
            <person name="Antonio M."/>
            <person name="Oren A."/>
            <person name="Chaudhuri R.R."/>
            <person name="La Ragione R."/>
            <person name="Hildebrand F."/>
            <person name="Pallen M.J."/>
        </authorList>
    </citation>
    <scope>NUCLEOTIDE SEQUENCE</scope>
    <source>
        <strain evidence="2">10669</strain>
    </source>
</reference>
<name>A0A9D1T2J2_9BACT</name>
<dbReference type="Proteomes" id="UP000886812">
    <property type="component" value="Unassembled WGS sequence"/>
</dbReference>
<accession>A0A9D1T2J2</accession>
<dbReference type="AlphaFoldDB" id="A0A9D1T2J2"/>
<protein>
    <submittedName>
        <fullName evidence="2">Uncharacterized protein</fullName>
    </submittedName>
</protein>
<organism evidence="2 3">
    <name type="scientific">Candidatus Spyradosoma merdigallinarum</name>
    <dbReference type="NCBI Taxonomy" id="2840950"/>
    <lineage>
        <taxon>Bacteria</taxon>
        <taxon>Pseudomonadati</taxon>
        <taxon>Verrucomicrobiota</taxon>
        <taxon>Opitutia</taxon>
        <taxon>Opitutia incertae sedis</taxon>
        <taxon>Candidatus Spyradosoma</taxon>
    </lineage>
</organism>
<evidence type="ECO:0000256" key="1">
    <source>
        <dbReference type="SAM" id="MobiDB-lite"/>
    </source>
</evidence>
<gene>
    <name evidence="2" type="ORF">IAC75_06690</name>
</gene>
<sequence length="181" mass="19920">MPGINITIGANTAEFQKAITNLQQTIGQTAEKISDSFKTVNKTLKETKSRWEELAARTSAIRNTGRIVQELGSWLRTPLEQFSRFEDAATRLAPLVGGLENAKELCAQLRDEAAKSVASQLSRGASFSACSMPHPFFFARRETRAFRLQSSRRRSSCSAGTPIFSRQKSRMSCGSGAENVL</sequence>
<dbReference type="EMBL" id="DVOG01000178">
    <property type="protein sequence ID" value="HIV04811.1"/>
    <property type="molecule type" value="Genomic_DNA"/>
</dbReference>
<feature type="region of interest" description="Disordered" evidence="1">
    <location>
        <begin position="156"/>
        <end position="181"/>
    </location>
</feature>